<evidence type="ECO:0000313" key="12">
    <source>
        <dbReference type="Proteomes" id="UP000243679"/>
    </source>
</evidence>
<feature type="transmembrane region" description="Helical" evidence="8">
    <location>
        <begin position="381"/>
        <end position="401"/>
    </location>
</feature>
<dbReference type="EMBL" id="AP014836">
    <property type="protein sequence ID" value="BAW79897.1"/>
    <property type="molecule type" value="Genomic_DNA"/>
</dbReference>
<evidence type="ECO:0000256" key="8">
    <source>
        <dbReference type="SAM" id="Phobius"/>
    </source>
</evidence>
<sequence length="415" mass="45524">MFKPLSLYIGLRYTRAKQNNYFISFISLTSMLGVALGVAALITVLSVMNGFEKELRTRILGTIAHVTITGHDGTLKNWQELKAKVKADPRIAGIAPFVEGQAMVTHSSRVQGTLIRGIQLDQEDQVDDIRSKIKIGNLDSLRPKSFQIVLGIDLARSLGVFVGDKIIVVTPQATATPAGIIPRIKQVTVSGIFQVGMYEYDSALAIMNIEDAATLFRLQGKISGLRLKLHDLFRAPEIAYELRETLPDNYQTADWAYQHANFFRALKTEKTVMFVILFLIVAVAAFNIVSTLVMVVTDKQADIAILRTLGATPASIMGVFMVQGTIIGLIGTFLGMIGGVALASNVETVVPHIESLFGVQFLPPEIYYISELPSELSWNDVTTICGASFVLCVLVTLYPAWRAARTQPAEALRYV</sequence>
<keyword evidence="6 8" id="KW-1133">Transmembrane helix</keyword>
<evidence type="ECO:0000256" key="6">
    <source>
        <dbReference type="ARBA" id="ARBA00022989"/>
    </source>
</evidence>
<dbReference type="NCBIfam" id="TIGR02212">
    <property type="entry name" value="lolCE"/>
    <property type="match status" value="1"/>
</dbReference>
<organism evidence="11 12">
    <name type="scientific">Candidatus Nitrosoglobus terrae</name>
    <dbReference type="NCBI Taxonomy" id="1630141"/>
    <lineage>
        <taxon>Bacteria</taxon>
        <taxon>Pseudomonadati</taxon>
        <taxon>Pseudomonadota</taxon>
        <taxon>Gammaproteobacteria</taxon>
        <taxon>Chromatiales</taxon>
        <taxon>Chromatiaceae</taxon>
        <taxon>Candidatus Nitrosoglobus</taxon>
    </lineage>
</organism>
<feature type="domain" description="MacB-like periplasmic core" evidence="10">
    <location>
        <begin position="27"/>
        <end position="229"/>
    </location>
</feature>
<evidence type="ECO:0000256" key="7">
    <source>
        <dbReference type="ARBA" id="ARBA00023136"/>
    </source>
</evidence>
<evidence type="ECO:0000256" key="2">
    <source>
        <dbReference type="ARBA" id="ARBA00005236"/>
    </source>
</evidence>
<dbReference type="Pfam" id="PF02687">
    <property type="entry name" value="FtsX"/>
    <property type="match status" value="1"/>
</dbReference>
<dbReference type="RefSeq" id="WP_096526497.1">
    <property type="nucleotide sequence ID" value="NZ_AP014836.1"/>
</dbReference>
<dbReference type="GO" id="GO:0098797">
    <property type="term" value="C:plasma membrane protein complex"/>
    <property type="evidence" value="ECO:0007669"/>
    <property type="project" value="TreeGrafter"/>
</dbReference>
<comment type="similarity">
    <text evidence="2">Belongs to the ABC-4 integral membrane protein family. LolC/E subfamily.</text>
</comment>
<dbReference type="GO" id="GO:0044874">
    <property type="term" value="P:lipoprotein localization to outer membrane"/>
    <property type="evidence" value="ECO:0007669"/>
    <property type="project" value="TreeGrafter"/>
</dbReference>
<keyword evidence="4" id="KW-1003">Cell membrane</keyword>
<comment type="subcellular location">
    <subcellularLocation>
        <location evidence="1">Cell membrane</location>
        <topology evidence="1">Multi-pass membrane protein</topology>
    </subcellularLocation>
</comment>
<dbReference type="InterPro" id="IPR003838">
    <property type="entry name" value="ABC3_permease_C"/>
</dbReference>
<feature type="transmembrane region" description="Helical" evidence="8">
    <location>
        <begin position="21"/>
        <end position="48"/>
    </location>
</feature>
<keyword evidence="3" id="KW-0813">Transport</keyword>
<evidence type="ECO:0000313" key="11">
    <source>
        <dbReference type="EMBL" id="BAW79897.1"/>
    </source>
</evidence>
<dbReference type="OrthoDB" id="9808461at2"/>
<dbReference type="InterPro" id="IPR051447">
    <property type="entry name" value="Lipoprotein-release_system"/>
</dbReference>
<gene>
    <name evidence="11" type="ORF">TAO_0527</name>
</gene>
<dbReference type="Proteomes" id="UP000243679">
    <property type="component" value="Chromosome"/>
</dbReference>
<dbReference type="Pfam" id="PF12704">
    <property type="entry name" value="MacB_PCD"/>
    <property type="match status" value="1"/>
</dbReference>
<keyword evidence="11" id="KW-0449">Lipoprotein</keyword>
<keyword evidence="12" id="KW-1185">Reference proteome</keyword>
<protein>
    <submittedName>
        <fullName evidence="11">Lipoprotein releasing system transmembrane protein LolC</fullName>
    </submittedName>
</protein>
<evidence type="ECO:0000256" key="3">
    <source>
        <dbReference type="ARBA" id="ARBA00022448"/>
    </source>
</evidence>
<accession>A0A1Q2SLD0</accession>
<dbReference type="GO" id="GO:0042953">
    <property type="term" value="P:lipoprotein transport"/>
    <property type="evidence" value="ECO:0007669"/>
    <property type="project" value="InterPro"/>
</dbReference>
<keyword evidence="5 8" id="KW-0812">Transmembrane</keyword>
<evidence type="ECO:0000256" key="1">
    <source>
        <dbReference type="ARBA" id="ARBA00004651"/>
    </source>
</evidence>
<dbReference type="AlphaFoldDB" id="A0A1Q2SLD0"/>
<dbReference type="PANTHER" id="PTHR30489:SF0">
    <property type="entry name" value="LIPOPROTEIN-RELEASING SYSTEM TRANSMEMBRANE PROTEIN LOLE"/>
    <property type="match status" value="1"/>
</dbReference>
<evidence type="ECO:0000256" key="4">
    <source>
        <dbReference type="ARBA" id="ARBA00022475"/>
    </source>
</evidence>
<feature type="transmembrane region" description="Helical" evidence="8">
    <location>
        <begin position="316"/>
        <end position="342"/>
    </location>
</feature>
<dbReference type="InterPro" id="IPR011925">
    <property type="entry name" value="LolCE_TM"/>
</dbReference>
<name>A0A1Q2SLD0_9GAMM</name>
<reference evidence="11 12" key="1">
    <citation type="journal article" date="2017" name="ISME J.">
        <title>An acid-tolerant ammonia-oxidizing ?-proteobacterium from soil.</title>
        <authorList>
            <person name="Hayatsu M."/>
            <person name="Tago K."/>
            <person name="Uchiyama I."/>
            <person name="Toyoda A."/>
            <person name="Wang Y."/>
            <person name="Shimomura Y."/>
            <person name="Okubo T."/>
            <person name="Kurisu F."/>
            <person name="Hirono Y."/>
            <person name="Nonaka K."/>
            <person name="Akiyama H."/>
            <person name="Itoh T."/>
            <person name="Takami H."/>
        </authorList>
    </citation>
    <scope>NUCLEOTIDE SEQUENCE [LARGE SCALE GENOMIC DNA]</scope>
    <source>
        <strain evidence="11 12">TAO100</strain>
    </source>
</reference>
<proteinExistence type="inferred from homology"/>
<dbReference type="InterPro" id="IPR025857">
    <property type="entry name" value="MacB_PCD"/>
</dbReference>
<evidence type="ECO:0000259" key="10">
    <source>
        <dbReference type="Pfam" id="PF12704"/>
    </source>
</evidence>
<keyword evidence="7 8" id="KW-0472">Membrane</keyword>
<evidence type="ECO:0000259" key="9">
    <source>
        <dbReference type="Pfam" id="PF02687"/>
    </source>
</evidence>
<dbReference type="PANTHER" id="PTHR30489">
    <property type="entry name" value="LIPOPROTEIN-RELEASING SYSTEM TRANSMEMBRANE PROTEIN LOLE"/>
    <property type="match status" value="1"/>
</dbReference>
<feature type="domain" description="ABC3 transporter permease C-terminal" evidence="9">
    <location>
        <begin position="275"/>
        <end position="408"/>
    </location>
</feature>
<dbReference type="KEGG" id="ntt:TAO_0527"/>
<evidence type="ECO:0000256" key="5">
    <source>
        <dbReference type="ARBA" id="ARBA00022692"/>
    </source>
</evidence>
<feature type="transmembrane region" description="Helical" evidence="8">
    <location>
        <begin position="272"/>
        <end position="296"/>
    </location>
</feature>